<sequence>MADSHLVEETPLPSMPSASSSTPLHLSGFLNGDTIQVEGDTGSLQFSMQFNIHRKDVSRKHFKFPNANSFENNHTTENTSSFSSYMTPNSNFHEMEVEDRNAQADAATVENNEILETGECNTRNVVGILTRLRSGTISPVKYFPRVSATSCQKLKRIKKKKDLLETLLRRHSLPVRPCSSYSFFVMANWGSVKNSSFSEVSKTLGQMWGQLSGQEKKVFMDMASKDSARYKRQCTLLKHYARKRTGRNRRV</sequence>
<dbReference type="CDD" id="cd00084">
    <property type="entry name" value="HMG-box_SF"/>
    <property type="match status" value="1"/>
</dbReference>
<dbReference type="GO" id="GO:0005634">
    <property type="term" value="C:nucleus"/>
    <property type="evidence" value="ECO:0007669"/>
    <property type="project" value="UniProtKB-SubCell"/>
</dbReference>
<dbReference type="SUPFAM" id="SSF47095">
    <property type="entry name" value="HMG-box"/>
    <property type="match status" value="1"/>
</dbReference>
<dbReference type="GO" id="GO:0003677">
    <property type="term" value="F:DNA binding"/>
    <property type="evidence" value="ECO:0007669"/>
    <property type="project" value="UniProtKB-UniRule"/>
</dbReference>
<dbReference type="Proteomes" id="UP000027138">
    <property type="component" value="Unassembled WGS sequence"/>
</dbReference>
<keyword evidence="3 4" id="KW-0539">Nucleus</keyword>
<evidence type="ECO:0000256" key="4">
    <source>
        <dbReference type="PROSITE-ProRule" id="PRU00267"/>
    </source>
</evidence>
<organism evidence="7 8">
    <name type="scientific">Jatropha curcas</name>
    <name type="common">Barbados nut</name>
    <dbReference type="NCBI Taxonomy" id="180498"/>
    <lineage>
        <taxon>Eukaryota</taxon>
        <taxon>Viridiplantae</taxon>
        <taxon>Streptophyta</taxon>
        <taxon>Embryophyta</taxon>
        <taxon>Tracheophyta</taxon>
        <taxon>Spermatophyta</taxon>
        <taxon>Magnoliopsida</taxon>
        <taxon>eudicotyledons</taxon>
        <taxon>Gunneridae</taxon>
        <taxon>Pentapetalae</taxon>
        <taxon>rosids</taxon>
        <taxon>fabids</taxon>
        <taxon>Malpighiales</taxon>
        <taxon>Euphorbiaceae</taxon>
        <taxon>Crotonoideae</taxon>
        <taxon>Jatropheae</taxon>
        <taxon>Jatropha</taxon>
    </lineage>
</organism>
<dbReference type="InterPro" id="IPR009071">
    <property type="entry name" value="HMG_box_dom"/>
</dbReference>
<feature type="region of interest" description="Disordered" evidence="5">
    <location>
        <begin position="66"/>
        <end position="89"/>
    </location>
</feature>
<evidence type="ECO:0000313" key="7">
    <source>
        <dbReference type="EMBL" id="KDP22498.1"/>
    </source>
</evidence>
<feature type="domain" description="HMG box" evidence="6">
    <location>
        <begin position="174"/>
        <end position="238"/>
    </location>
</feature>
<comment type="subcellular location">
    <subcellularLocation>
        <location evidence="1">Nucleus</location>
    </subcellularLocation>
</comment>
<keyword evidence="8" id="KW-1185">Reference proteome</keyword>
<dbReference type="OrthoDB" id="1919336at2759"/>
<gene>
    <name evidence="7" type="ORF">JCGZ_26329</name>
</gene>
<evidence type="ECO:0000256" key="1">
    <source>
        <dbReference type="ARBA" id="ARBA00004123"/>
    </source>
</evidence>
<proteinExistence type="predicted"/>
<dbReference type="SMART" id="SM00398">
    <property type="entry name" value="HMG"/>
    <property type="match status" value="1"/>
</dbReference>
<reference evidence="7 8" key="1">
    <citation type="journal article" date="2014" name="PLoS ONE">
        <title>Global Analysis of Gene Expression Profiles in Physic Nut (Jatropha curcas L.) Seedlings Exposed to Salt Stress.</title>
        <authorList>
            <person name="Zhang L."/>
            <person name="Zhang C."/>
            <person name="Wu P."/>
            <person name="Chen Y."/>
            <person name="Li M."/>
            <person name="Jiang H."/>
            <person name="Wu G."/>
        </authorList>
    </citation>
    <scope>NUCLEOTIDE SEQUENCE [LARGE SCALE GENOMIC DNA]</scope>
    <source>
        <strain evidence="8">cv. GZQX0401</strain>
        <tissue evidence="7">Young leaves</tissue>
    </source>
</reference>
<evidence type="ECO:0000313" key="8">
    <source>
        <dbReference type="Proteomes" id="UP000027138"/>
    </source>
</evidence>
<dbReference type="Pfam" id="PF09011">
    <property type="entry name" value="HMG_box_2"/>
    <property type="match status" value="1"/>
</dbReference>
<keyword evidence="2 4" id="KW-0238">DNA-binding</keyword>
<dbReference type="Gene3D" id="1.10.30.10">
    <property type="entry name" value="High mobility group box domain"/>
    <property type="match status" value="1"/>
</dbReference>
<dbReference type="PANTHER" id="PTHR48112:SF32">
    <property type="entry name" value="HIGH MOBILITY GROUP PROTEIN B3"/>
    <property type="match status" value="1"/>
</dbReference>
<evidence type="ECO:0000256" key="5">
    <source>
        <dbReference type="SAM" id="MobiDB-lite"/>
    </source>
</evidence>
<protein>
    <recommendedName>
        <fullName evidence="6">HMG box domain-containing protein</fullName>
    </recommendedName>
</protein>
<dbReference type="EMBL" id="KK915447">
    <property type="protein sequence ID" value="KDP22498.1"/>
    <property type="molecule type" value="Genomic_DNA"/>
</dbReference>
<evidence type="ECO:0000256" key="3">
    <source>
        <dbReference type="ARBA" id="ARBA00023242"/>
    </source>
</evidence>
<dbReference type="InterPro" id="IPR036910">
    <property type="entry name" value="HMG_box_dom_sf"/>
</dbReference>
<evidence type="ECO:0000259" key="6">
    <source>
        <dbReference type="PROSITE" id="PS50118"/>
    </source>
</evidence>
<name>A0A067JI50_JATCU</name>
<dbReference type="PROSITE" id="PS50118">
    <property type="entry name" value="HMG_BOX_2"/>
    <property type="match status" value="1"/>
</dbReference>
<feature type="DNA-binding region" description="HMG box" evidence="4">
    <location>
        <begin position="174"/>
        <end position="238"/>
    </location>
</feature>
<evidence type="ECO:0000256" key="2">
    <source>
        <dbReference type="ARBA" id="ARBA00023125"/>
    </source>
</evidence>
<feature type="region of interest" description="Disordered" evidence="5">
    <location>
        <begin position="1"/>
        <end position="23"/>
    </location>
</feature>
<dbReference type="PANTHER" id="PTHR48112">
    <property type="entry name" value="HIGH MOBILITY GROUP PROTEIN DSP1"/>
    <property type="match status" value="1"/>
</dbReference>
<dbReference type="AlphaFoldDB" id="A0A067JI50"/>
<accession>A0A067JI50</accession>
<dbReference type="InterPro" id="IPR050342">
    <property type="entry name" value="HMGB"/>
</dbReference>